<evidence type="ECO:0000256" key="2">
    <source>
        <dbReference type="ARBA" id="ARBA00022581"/>
    </source>
</evidence>
<dbReference type="InterPro" id="IPR022225">
    <property type="entry name" value="Phage_tail_fibre_N"/>
</dbReference>
<gene>
    <name evidence="4" type="ORF">KQJ23_12535</name>
</gene>
<dbReference type="Proteomes" id="UP000743001">
    <property type="component" value="Unassembled WGS sequence"/>
</dbReference>
<organism evidence="4 5">
    <name type="scientific">Paenibacillus brevis</name>
    <dbReference type="NCBI Taxonomy" id="2841508"/>
    <lineage>
        <taxon>Bacteria</taxon>
        <taxon>Bacillati</taxon>
        <taxon>Bacillota</taxon>
        <taxon>Bacilli</taxon>
        <taxon>Bacillales</taxon>
        <taxon>Paenibacillaceae</taxon>
        <taxon>Paenibacillus</taxon>
    </lineage>
</organism>
<accession>A0ABS6FQY9</accession>
<reference evidence="4 5" key="1">
    <citation type="submission" date="2021-06" db="EMBL/GenBank/DDBJ databases">
        <authorList>
            <person name="Sun Q."/>
            <person name="Li D."/>
        </authorList>
    </citation>
    <scope>NUCLEOTIDE SEQUENCE [LARGE SCALE GENOMIC DNA]</scope>
    <source>
        <strain evidence="4 5">MSJ-6</strain>
    </source>
</reference>
<dbReference type="PANTHER" id="PTHR35191">
    <property type="entry name" value="PROPHAGE SIDE TAIL FIBER PROTEIN HOMOLOG STFQ-RELATED"/>
    <property type="match status" value="1"/>
</dbReference>
<sequence>MSSWSYALTNKGRQLQAKAQAGAQLSYTRMVVGSGSLSGQSLEAMTALITPVKDLAIERIRRPPGTTRALIGATLRNQGVTTGFFLREVGIFATDPDDGEILYMYANAGTTADYIAPQGDGVIEKAINMNVFVGAAANITANIDESLVYATRQELAEAIAGINIGDASLTEKGVTQLSSSTNSNAEDKAATPKAVKTVNEAALAAQNTANAANLAAAAAQTTANASLTAGNERKAEVVAALVALGVSASTSDSWATLISKMTAIIKATGNATAADLLTGKTASNANGPITGTMPNRGAGGTVTPGTTNQTLAAGYYSSPITVLGDTDLVASNIRNGVDIFGVVGSLQPSLMAQLQIRSNSVQARFQYADNSNETNMYSLTATGLAFKPRVIIVYNPSAFSADRAFTFYAADFDDGIYPNTIKFGNFTGGVSTSRTVINFKADVLPAQVTNTGFTLPVALAGALYEVLVMG</sequence>
<evidence type="ECO:0000256" key="1">
    <source>
        <dbReference type="ARBA" id="ARBA00004328"/>
    </source>
</evidence>
<name>A0ABS6FQY9_9BACL</name>
<dbReference type="Pfam" id="PF12571">
    <property type="entry name" value="Phage_tail_fib"/>
    <property type="match status" value="1"/>
</dbReference>
<protein>
    <submittedName>
        <fullName evidence="4">Tail fiber protein</fullName>
    </submittedName>
</protein>
<keyword evidence="5" id="KW-1185">Reference proteome</keyword>
<keyword evidence="2" id="KW-0945">Host-virus interaction</keyword>
<evidence type="ECO:0000313" key="4">
    <source>
        <dbReference type="EMBL" id="MBU5672655.1"/>
    </source>
</evidence>
<comment type="subcellular location">
    <subcellularLocation>
        <location evidence="1">Virion</location>
    </subcellularLocation>
</comment>
<dbReference type="RefSeq" id="WP_216479241.1">
    <property type="nucleotide sequence ID" value="NZ_JAHLQJ010000010.1"/>
</dbReference>
<comment type="caution">
    <text evidence="4">The sequence shown here is derived from an EMBL/GenBank/DDBJ whole genome shotgun (WGS) entry which is preliminary data.</text>
</comment>
<feature type="domain" description="Phage tail fibre protein N-terminal" evidence="3">
    <location>
        <begin position="3"/>
        <end position="153"/>
    </location>
</feature>
<dbReference type="EMBL" id="JAHLQJ010000010">
    <property type="protein sequence ID" value="MBU5672655.1"/>
    <property type="molecule type" value="Genomic_DNA"/>
</dbReference>
<evidence type="ECO:0000259" key="3">
    <source>
        <dbReference type="Pfam" id="PF12571"/>
    </source>
</evidence>
<evidence type="ECO:0000313" key="5">
    <source>
        <dbReference type="Proteomes" id="UP000743001"/>
    </source>
</evidence>
<dbReference type="PANTHER" id="PTHR35191:SF1">
    <property type="entry name" value="PROPHAGE SIDE TAIL FIBER PROTEIN HOMOLOG STFQ-RELATED"/>
    <property type="match status" value="1"/>
</dbReference>
<dbReference type="InterPro" id="IPR005068">
    <property type="entry name" value="Phage_lambda_Stf-r2"/>
</dbReference>
<dbReference type="InterPro" id="IPR051934">
    <property type="entry name" value="Phage_Tail_Fiber_Structural"/>
</dbReference>
<dbReference type="Pfam" id="PF03406">
    <property type="entry name" value="Phage_fiber_2"/>
    <property type="match status" value="1"/>
</dbReference>
<proteinExistence type="predicted"/>